<dbReference type="RefSeq" id="WP_320508421.1">
    <property type="nucleotide sequence ID" value="NZ_JAXCLW010000002.1"/>
</dbReference>
<dbReference type="GO" id="GO:0016787">
    <property type="term" value="F:hydrolase activity"/>
    <property type="evidence" value="ECO:0007669"/>
    <property type="project" value="UniProtKB-KW"/>
</dbReference>
<accession>A0ABU5ECV0</accession>
<feature type="domain" description="Helix-hairpin-helix DNA-binding motif class 1" evidence="7">
    <location>
        <begin position="108"/>
        <end position="127"/>
    </location>
</feature>
<feature type="region of interest" description="Domain I" evidence="6">
    <location>
        <begin position="1"/>
        <end position="64"/>
    </location>
</feature>
<dbReference type="InterPro" id="IPR013849">
    <property type="entry name" value="DNA_helicase_Holl-junc_RuvA_I"/>
</dbReference>
<keyword evidence="5 6" id="KW-0234">DNA repair</keyword>
<dbReference type="Gene3D" id="2.40.50.140">
    <property type="entry name" value="Nucleic acid-binding proteins"/>
    <property type="match status" value="1"/>
</dbReference>
<keyword evidence="3 6" id="KW-0238">DNA-binding</keyword>
<evidence type="ECO:0000256" key="3">
    <source>
        <dbReference type="ARBA" id="ARBA00023125"/>
    </source>
</evidence>
<reference evidence="8 9" key="1">
    <citation type="journal article" date="2016" name="Antonie Van Leeuwenhoek">
        <title>Dongia soli sp. nov., isolated from soil from Dokdo, Korea.</title>
        <authorList>
            <person name="Kim D.U."/>
            <person name="Lee H."/>
            <person name="Kim H."/>
            <person name="Kim S.G."/>
            <person name="Ka J.O."/>
        </authorList>
    </citation>
    <scope>NUCLEOTIDE SEQUENCE [LARGE SCALE GENOMIC DNA]</scope>
    <source>
        <strain evidence="8 9">D78</strain>
    </source>
</reference>
<evidence type="ECO:0000259" key="7">
    <source>
        <dbReference type="SMART" id="SM00278"/>
    </source>
</evidence>
<comment type="function">
    <text evidence="6">The RuvA-RuvB-RuvC complex processes Holliday junction (HJ) DNA during genetic recombination and DNA repair, while the RuvA-RuvB complex plays an important role in the rescue of blocked DNA replication forks via replication fork reversal (RFR). RuvA specifically binds to HJ cruciform DNA, conferring on it an open structure. The RuvB hexamer acts as an ATP-dependent pump, pulling dsDNA into and through the RuvAB complex. HJ branch migration allows RuvC to scan DNA until it finds its consensus sequence, where it cleaves and resolves the cruciform DNA.</text>
</comment>
<comment type="caution">
    <text evidence="6">Lacks conserved residue(s) required for the propagation of feature annotation.</text>
</comment>
<dbReference type="Gene3D" id="1.10.8.10">
    <property type="entry name" value="DNA helicase RuvA subunit, C-terminal domain"/>
    <property type="match status" value="1"/>
</dbReference>
<sequence length="209" mass="21274">MIGKLTGKIDSIQGDAVIVDVGGVGYVVHAANRTLQRLGASGTAVSLLIETQVREDAINLFGFVDQAERDWFRLLLTVQGVGAKVGLAILGVLGPDDLTTAIAAQDKTAITRAPGVGPKLAARIVAELKDKVGSLSLGTAALKAAAAGGEGKAAGGKSNALIEDAVSALVNLGYRRAEAFTAVAKAQHATDGTASLDHLIRAGLKELSQ</sequence>
<evidence type="ECO:0000256" key="4">
    <source>
        <dbReference type="ARBA" id="ARBA00023172"/>
    </source>
</evidence>
<keyword evidence="4 6" id="KW-0233">DNA recombination</keyword>
<comment type="domain">
    <text evidence="6">Has three domains with a flexible linker between the domains II and III and assumes an 'L' shape. Domain III is highly mobile and contacts RuvB.</text>
</comment>
<dbReference type="SMART" id="SM00278">
    <property type="entry name" value="HhH1"/>
    <property type="match status" value="2"/>
</dbReference>
<gene>
    <name evidence="6 8" type="primary">ruvA</name>
    <name evidence="8" type="ORF">SMD27_11060</name>
</gene>
<comment type="similarity">
    <text evidence="6">Belongs to the RuvA family.</text>
</comment>
<evidence type="ECO:0000256" key="2">
    <source>
        <dbReference type="ARBA" id="ARBA00022763"/>
    </source>
</evidence>
<dbReference type="Pfam" id="PF07499">
    <property type="entry name" value="RuvA_C"/>
    <property type="match status" value="1"/>
</dbReference>
<dbReference type="SUPFAM" id="SSF47781">
    <property type="entry name" value="RuvA domain 2-like"/>
    <property type="match status" value="1"/>
</dbReference>
<comment type="subunit">
    <text evidence="6">Homotetramer. Forms an RuvA(8)-RuvB(12)-Holliday junction (HJ) complex. HJ DNA is sandwiched between 2 RuvA tetramers; dsDNA enters through RuvA and exits via RuvB. An RuvB hexamer assembles on each DNA strand where it exits the tetramer. Each RuvB hexamer is contacted by two RuvA subunits (via domain III) on 2 adjacent RuvB subunits; this complex drives branch migration. In the full resolvosome a probable DNA-RuvA(4)-RuvB(12)-RuvC(2) complex forms which resolves the HJ.</text>
</comment>
<dbReference type="InterPro" id="IPR010994">
    <property type="entry name" value="RuvA_2-like"/>
</dbReference>
<dbReference type="GO" id="GO:0003678">
    <property type="term" value="F:DNA helicase activity"/>
    <property type="evidence" value="ECO:0007669"/>
    <property type="project" value="UniProtKB-EC"/>
</dbReference>
<dbReference type="InterPro" id="IPR011114">
    <property type="entry name" value="RuvA_C"/>
</dbReference>
<keyword evidence="8" id="KW-0378">Hydrolase</keyword>
<dbReference type="InterPro" id="IPR000085">
    <property type="entry name" value="RuvA"/>
</dbReference>
<name>A0ABU5ECV0_9PROT</name>
<feature type="region of interest" description="Domain III" evidence="6">
    <location>
        <begin position="154"/>
        <end position="209"/>
    </location>
</feature>
<dbReference type="Pfam" id="PF01330">
    <property type="entry name" value="RuvA_N"/>
    <property type="match status" value="1"/>
</dbReference>
<dbReference type="SUPFAM" id="SSF46929">
    <property type="entry name" value="DNA helicase RuvA subunit, C-terminal domain"/>
    <property type="match status" value="1"/>
</dbReference>
<dbReference type="SUPFAM" id="SSF50249">
    <property type="entry name" value="Nucleic acid-binding proteins"/>
    <property type="match status" value="1"/>
</dbReference>
<evidence type="ECO:0000256" key="6">
    <source>
        <dbReference type="HAMAP-Rule" id="MF_00031"/>
    </source>
</evidence>
<comment type="subcellular location">
    <subcellularLocation>
        <location evidence="6">Cytoplasm</location>
    </subcellularLocation>
</comment>
<feature type="domain" description="Helix-hairpin-helix DNA-binding motif class 1" evidence="7">
    <location>
        <begin position="73"/>
        <end position="92"/>
    </location>
</feature>
<keyword evidence="1 6" id="KW-0963">Cytoplasm</keyword>
<dbReference type="InterPro" id="IPR003583">
    <property type="entry name" value="Hlx-hairpin-Hlx_DNA-bd_motif"/>
</dbReference>
<dbReference type="HAMAP" id="MF_00031">
    <property type="entry name" value="DNA_HJ_migration_RuvA"/>
    <property type="match status" value="1"/>
</dbReference>
<evidence type="ECO:0000256" key="1">
    <source>
        <dbReference type="ARBA" id="ARBA00022490"/>
    </source>
</evidence>
<comment type="caution">
    <text evidence="8">The sequence shown here is derived from an EMBL/GenBank/DDBJ whole genome shotgun (WGS) entry which is preliminary data.</text>
</comment>
<evidence type="ECO:0000256" key="5">
    <source>
        <dbReference type="ARBA" id="ARBA00023204"/>
    </source>
</evidence>
<evidence type="ECO:0000313" key="8">
    <source>
        <dbReference type="EMBL" id="MDY0883385.1"/>
    </source>
</evidence>
<keyword evidence="2 6" id="KW-0227">DNA damage</keyword>
<dbReference type="EMBL" id="JAXCLW010000002">
    <property type="protein sequence ID" value="MDY0883385.1"/>
    <property type="molecule type" value="Genomic_DNA"/>
</dbReference>
<organism evidence="8 9">
    <name type="scientific">Dongia soli</name>
    <dbReference type="NCBI Taxonomy" id="600628"/>
    <lineage>
        <taxon>Bacteria</taxon>
        <taxon>Pseudomonadati</taxon>
        <taxon>Pseudomonadota</taxon>
        <taxon>Alphaproteobacteria</taxon>
        <taxon>Rhodospirillales</taxon>
        <taxon>Dongiaceae</taxon>
        <taxon>Dongia</taxon>
    </lineage>
</organism>
<protein>
    <recommendedName>
        <fullName evidence="6">Holliday junction branch migration complex subunit RuvA</fullName>
    </recommendedName>
</protein>
<dbReference type="Gene3D" id="1.10.150.20">
    <property type="entry name" value="5' to 3' exonuclease, C-terminal subdomain"/>
    <property type="match status" value="1"/>
</dbReference>
<dbReference type="InterPro" id="IPR036267">
    <property type="entry name" value="RuvA_C_sf"/>
</dbReference>
<dbReference type="InterPro" id="IPR012340">
    <property type="entry name" value="NA-bd_OB-fold"/>
</dbReference>
<dbReference type="NCBIfam" id="TIGR00084">
    <property type="entry name" value="ruvA"/>
    <property type="match status" value="1"/>
</dbReference>
<proteinExistence type="inferred from homology"/>
<keyword evidence="9" id="KW-1185">Reference proteome</keyword>
<dbReference type="CDD" id="cd14332">
    <property type="entry name" value="UBA_RuvA_C"/>
    <property type="match status" value="1"/>
</dbReference>
<dbReference type="Proteomes" id="UP001279642">
    <property type="component" value="Unassembled WGS sequence"/>
</dbReference>
<evidence type="ECO:0000313" key="9">
    <source>
        <dbReference type="Proteomes" id="UP001279642"/>
    </source>
</evidence>
<dbReference type="Pfam" id="PF14520">
    <property type="entry name" value="HHH_5"/>
    <property type="match status" value="1"/>
</dbReference>